<evidence type="ECO:0000256" key="7">
    <source>
        <dbReference type="HAMAP-Rule" id="MF_00300"/>
    </source>
</evidence>
<dbReference type="InterPro" id="IPR000453">
    <property type="entry name" value="Chorismate_synth"/>
</dbReference>
<feature type="binding site" evidence="7">
    <location>
        <begin position="276"/>
        <end position="280"/>
    </location>
    <ligand>
        <name>FMN</name>
        <dbReference type="ChEBI" id="CHEBI:58210"/>
    </ligand>
</feature>
<reference evidence="8" key="1">
    <citation type="journal article" date="2020" name="mSystems">
        <title>Genome- and Community-Level Interaction Insights into Carbon Utilization and Element Cycling Functions of Hydrothermarchaeota in Hydrothermal Sediment.</title>
        <authorList>
            <person name="Zhou Z."/>
            <person name="Liu Y."/>
            <person name="Xu W."/>
            <person name="Pan J."/>
            <person name="Luo Z.H."/>
            <person name="Li M."/>
        </authorList>
    </citation>
    <scope>NUCLEOTIDE SEQUENCE [LARGE SCALE GENOMIC DNA]</scope>
    <source>
        <strain evidence="8">SpSt-258</strain>
    </source>
</reference>
<dbReference type="PANTHER" id="PTHR21085:SF0">
    <property type="entry name" value="CHORISMATE SYNTHASE"/>
    <property type="match status" value="1"/>
</dbReference>
<feature type="binding site" evidence="7">
    <location>
        <position position="45"/>
    </location>
    <ligand>
        <name>NADP(+)</name>
        <dbReference type="ChEBI" id="CHEBI:58349"/>
    </ligand>
</feature>
<dbReference type="PANTHER" id="PTHR21085">
    <property type="entry name" value="CHORISMATE SYNTHASE"/>
    <property type="match status" value="1"/>
</dbReference>
<dbReference type="GO" id="GO:0004107">
    <property type="term" value="F:chorismate synthase activity"/>
    <property type="evidence" value="ECO:0007669"/>
    <property type="project" value="UniProtKB-UniRule"/>
</dbReference>
<sequence length="353" mass="39242">MRMITGGESHNQGMSVIIDGIPAGLRVSVGFIQQELKRRKKGIGRSKRMELEEEPVEILSGVRLGRTIGSPITFFIKNKDYHRDEFLSQKNKNSVTIPRPGHADLGGLLKFGFEDIQDVLERASARETVSRVAAGAVFKLLLKEFNITINSRVIQIGKEKNGNKIKRLIMRAKEKGDTLGGIVEVYADGVCPGLGSYTQFDKRLDALIGMAMLSIPSVKGIEIGEAIFSSMHYGSAVHDKIFYDKRRGFYHKTNNAGGIEGGMSNGERIFIRLYIKPIPTLQNPLKSVDIKNKRPLPAPVFRADVCAVEAIGVIAESMLAYVLARVIREKFGGDCILDMKKSYQQYLKRIKNV</sequence>
<evidence type="ECO:0000256" key="5">
    <source>
        <dbReference type="ARBA" id="ARBA00023141"/>
    </source>
</evidence>
<keyword evidence="7" id="KW-0285">Flavoprotein</keyword>
<feature type="binding site" evidence="7">
    <location>
        <begin position="122"/>
        <end position="124"/>
    </location>
    <ligand>
        <name>FMN</name>
        <dbReference type="ChEBI" id="CHEBI:58210"/>
    </ligand>
</feature>
<evidence type="ECO:0000256" key="6">
    <source>
        <dbReference type="ARBA" id="ARBA00023239"/>
    </source>
</evidence>
<dbReference type="Gene3D" id="3.60.150.10">
    <property type="entry name" value="Chorismate synthase AroC"/>
    <property type="match status" value="2"/>
</dbReference>
<dbReference type="UniPathway" id="UPA00053">
    <property type="reaction ID" value="UER00090"/>
</dbReference>
<proteinExistence type="inferred from homology"/>
<keyword evidence="7" id="KW-0521">NADP</keyword>
<comment type="caution">
    <text evidence="7">Lacks conserved residue(s) required for the propagation of feature annotation.</text>
</comment>
<evidence type="ECO:0000256" key="2">
    <source>
        <dbReference type="ARBA" id="ARBA00008014"/>
    </source>
</evidence>
<comment type="function">
    <text evidence="7">Catalyzes the anti-1,4-elimination of the C-3 phosphate and the C-6 proR hydrogen from 5-enolpyruvylshikimate-3-phosphate (EPSP) to yield chorismate, which is the branch point compound that serves as the starting substrate for the three terminal pathways of aromatic amino acid biosynthesis. This reaction introduces a second double bond into the aromatic ring system.</text>
</comment>
<comment type="cofactor">
    <cofactor evidence="7">
        <name>FMNH2</name>
        <dbReference type="ChEBI" id="CHEBI:57618"/>
    </cofactor>
    <text evidence="7">Reduced FMN (FMNH(2)).</text>
</comment>
<dbReference type="GO" id="GO:0005829">
    <property type="term" value="C:cytosol"/>
    <property type="evidence" value="ECO:0007669"/>
    <property type="project" value="TreeGrafter"/>
</dbReference>
<dbReference type="EMBL" id="DSKY01000022">
    <property type="protein sequence ID" value="HDY59976.1"/>
    <property type="molecule type" value="Genomic_DNA"/>
</dbReference>
<dbReference type="GO" id="GO:0009423">
    <property type="term" value="P:chorismate biosynthetic process"/>
    <property type="evidence" value="ECO:0007669"/>
    <property type="project" value="UniProtKB-UniRule"/>
</dbReference>
<comment type="catalytic activity">
    <reaction evidence="7">
        <text>5-O-(1-carboxyvinyl)-3-phosphoshikimate = chorismate + phosphate</text>
        <dbReference type="Rhea" id="RHEA:21020"/>
        <dbReference type="ChEBI" id="CHEBI:29748"/>
        <dbReference type="ChEBI" id="CHEBI:43474"/>
        <dbReference type="ChEBI" id="CHEBI:57701"/>
        <dbReference type="EC" id="4.2.3.5"/>
    </reaction>
</comment>
<keyword evidence="7" id="KW-0274">FAD</keyword>
<comment type="similarity">
    <text evidence="2 7">Belongs to the chorismate synthase family.</text>
</comment>
<dbReference type="AlphaFoldDB" id="A0A7V0Z794"/>
<dbReference type="SUPFAM" id="SSF103263">
    <property type="entry name" value="Chorismate synthase, AroC"/>
    <property type="match status" value="1"/>
</dbReference>
<comment type="subunit">
    <text evidence="7">Homotetramer.</text>
</comment>
<dbReference type="Pfam" id="PF01264">
    <property type="entry name" value="Chorismate_synt"/>
    <property type="match status" value="1"/>
</dbReference>
<protein>
    <recommendedName>
        <fullName evidence="3 7">Chorismate synthase</fullName>
        <shortName evidence="7">CS</shortName>
        <ecNumber evidence="3 7">4.2.3.5</ecNumber>
    </recommendedName>
    <alternativeName>
        <fullName evidence="7">5-enolpyruvylshikimate-3-phosphate phospholyase</fullName>
    </alternativeName>
</protein>
<organism evidence="8">
    <name type="scientific">candidate division WOR-3 bacterium</name>
    <dbReference type="NCBI Taxonomy" id="2052148"/>
    <lineage>
        <taxon>Bacteria</taxon>
        <taxon>Bacteria division WOR-3</taxon>
    </lineage>
</organism>
<keyword evidence="4 7" id="KW-0028">Amino-acid biosynthesis</keyword>
<evidence type="ECO:0000313" key="8">
    <source>
        <dbReference type="EMBL" id="HDY59976.1"/>
    </source>
</evidence>
<comment type="pathway">
    <text evidence="1 7">Metabolic intermediate biosynthesis; chorismate biosynthesis; chorismate from D-erythrose 4-phosphate and phosphoenolpyruvate: step 7/7.</text>
</comment>
<dbReference type="HAMAP" id="MF_00300">
    <property type="entry name" value="Chorismate_synth"/>
    <property type="match status" value="1"/>
</dbReference>
<evidence type="ECO:0000256" key="4">
    <source>
        <dbReference type="ARBA" id="ARBA00022605"/>
    </source>
</evidence>
<keyword evidence="5 7" id="KW-0057">Aromatic amino acid biosynthesis</keyword>
<accession>A0A7V0Z794</accession>
<dbReference type="PROSITE" id="PS00788">
    <property type="entry name" value="CHORISMATE_SYNTHASE_2"/>
    <property type="match status" value="1"/>
</dbReference>
<dbReference type="GO" id="GO:0009073">
    <property type="term" value="P:aromatic amino acid family biosynthetic process"/>
    <property type="evidence" value="ECO:0007669"/>
    <property type="project" value="UniProtKB-KW"/>
</dbReference>
<comment type="caution">
    <text evidence="8">The sequence shown here is derived from an EMBL/GenBank/DDBJ whole genome shotgun (WGS) entry which is preliminary data.</text>
</comment>
<evidence type="ECO:0000256" key="3">
    <source>
        <dbReference type="ARBA" id="ARBA00013036"/>
    </source>
</evidence>
<feature type="binding site" evidence="7">
    <location>
        <position position="302"/>
    </location>
    <ligand>
        <name>FMN</name>
        <dbReference type="ChEBI" id="CHEBI:58210"/>
    </ligand>
</feature>
<dbReference type="EC" id="4.2.3.5" evidence="3 7"/>
<dbReference type="CDD" id="cd07304">
    <property type="entry name" value="Chorismate_synthase"/>
    <property type="match status" value="1"/>
</dbReference>
<dbReference type="PIRSF" id="PIRSF001456">
    <property type="entry name" value="Chorismate_synth"/>
    <property type="match status" value="1"/>
</dbReference>
<dbReference type="InterPro" id="IPR035904">
    <property type="entry name" value="Chorismate_synth_AroC_sf"/>
</dbReference>
<dbReference type="InterPro" id="IPR020541">
    <property type="entry name" value="Chorismate_synthase_CS"/>
</dbReference>
<dbReference type="GO" id="GO:0010181">
    <property type="term" value="F:FMN binding"/>
    <property type="evidence" value="ECO:0007669"/>
    <property type="project" value="TreeGrafter"/>
</dbReference>
<feature type="binding site" evidence="7">
    <location>
        <position position="261"/>
    </location>
    <ligand>
        <name>FMN</name>
        <dbReference type="ChEBI" id="CHEBI:58210"/>
    </ligand>
</feature>
<keyword evidence="7" id="KW-0288">FMN</keyword>
<feature type="binding site" evidence="7">
    <location>
        <position position="39"/>
    </location>
    <ligand>
        <name>NADP(+)</name>
        <dbReference type="ChEBI" id="CHEBI:58349"/>
    </ligand>
</feature>
<name>A0A7V0Z794_UNCW3</name>
<keyword evidence="6 7" id="KW-0456">Lyase</keyword>
<dbReference type="GO" id="GO:0008652">
    <property type="term" value="P:amino acid biosynthetic process"/>
    <property type="evidence" value="ECO:0007669"/>
    <property type="project" value="UniProtKB-KW"/>
</dbReference>
<evidence type="ECO:0000256" key="1">
    <source>
        <dbReference type="ARBA" id="ARBA00005044"/>
    </source>
</evidence>
<gene>
    <name evidence="7" type="primary">aroC</name>
    <name evidence="8" type="ORF">ENP86_10600</name>
</gene>